<dbReference type="InterPro" id="IPR049435">
    <property type="entry name" value="Cas_Cas6_C"/>
</dbReference>
<dbReference type="CDD" id="cd21140">
    <property type="entry name" value="Cas6_I-like"/>
    <property type="match status" value="1"/>
</dbReference>
<dbReference type="GO" id="GO:0016788">
    <property type="term" value="F:hydrolase activity, acting on ester bonds"/>
    <property type="evidence" value="ECO:0007669"/>
    <property type="project" value="InterPro"/>
</dbReference>
<dbReference type="KEGG" id="lsz:JCM16776_1134"/>
<evidence type="ECO:0000256" key="1">
    <source>
        <dbReference type="ARBA" id="ARBA00023118"/>
    </source>
</evidence>
<keyword evidence="1" id="KW-0051">Antiviral defense</keyword>
<proteinExistence type="predicted"/>
<organism evidence="3 4">
    <name type="scientific">Leptotrichia shahii</name>
    <dbReference type="NCBI Taxonomy" id="157691"/>
    <lineage>
        <taxon>Bacteria</taxon>
        <taxon>Fusobacteriati</taxon>
        <taxon>Fusobacteriota</taxon>
        <taxon>Fusobacteriia</taxon>
        <taxon>Fusobacteriales</taxon>
        <taxon>Leptotrichiaceae</taxon>
        <taxon>Leptotrichia</taxon>
    </lineage>
</organism>
<dbReference type="Gene3D" id="3.30.70.1890">
    <property type="match status" value="1"/>
</dbReference>
<name>A0A510JNX0_9FUSO</name>
<evidence type="ECO:0000259" key="2">
    <source>
        <dbReference type="Pfam" id="PF01881"/>
    </source>
</evidence>
<dbReference type="Gene3D" id="3.30.70.1900">
    <property type="match status" value="1"/>
</dbReference>
<dbReference type="OrthoDB" id="45555at2"/>
<dbReference type="NCBIfam" id="TIGR01877">
    <property type="entry name" value="cas_cas6"/>
    <property type="match status" value="1"/>
</dbReference>
<dbReference type="GO" id="GO:0051607">
    <property type="term" value="P:defense response to virus"/>
    <property type="evidence" value="ECO:0007669"/>
    <property type="project" value="UniProtKB-KW"/>
</dbReference>
<feature type="domain" description="CRISPR associated protein Cas6 C-terminal" evidence="2">
    <location>
        <begin position="125"/>
        <end position="259"/>
    </location>
</feature>
<dbReference type="EMBL" id="AP019827">
    <property type="protein sequence ID" value="BBM40914.1"/>
    <property type="molecule type" value="Genomic_DNA"/>
</dbReference>
<reference evidence="3 4" key="1">
    <citation type="submission" date="2019-07" db="EMBL/GenBank/DDBJ databases">
        <title>Complete Genome Sequence of Leptotrichia shahii Strain JCM 16776.</title>
        <authorList>
            <person name="Watanabe S."/>
            <person name="Cui L."/>
        </authorList>
    </citation>
    <scope>NUCLEOTIDE SEQUENCE [LARGE SCALE GENOMIC DNA]</scope>
    <source>
        <strain evidence="3 4">JCM16776</strain>
    </source>
</reference>
<dbReference type="Pfam" id="PF01881">
    <property type="entry name" value="Cas_Cas6_C"/>
    <property type="match status" value="1"/>
</dbReference>
<dbReference type="STRING" id="1122172.GCA_000373045_00275"/>
<evidence type="ECO:0000313" key="3">
    <source>
        <dbReference type="EMBL" id="BBM40914.1"/>
    </source>
</evidence>
<gene>
    <name evidence="3" type="primary">cas6</name>
    <name evidence="3" type="ORF">JCM16776_1134</name>
</gene>
<dbReference type="PANTHER" id="PTHR36984">
    <property type="entry name" value="CRISPR-ASSOCIATED ENDORIBONUCLEASE CAS6 1"/>
    <property type="match status" value="1"/>
</dbReference>
<sequence length="260" mass="30454">MRFRINIELIEGNTFPVNFRVKILHMLKVGLKEYDREIFEELFDSAKQKNYTWAVYFHAIKFEKERILFLNENDKRFIINFSIFDNVDSLNIYNAFSSIRFKEFKISDETKVRITNISVVQRKFVKNNVLNVKTLSPVVCRDHDRETEKDKYYVGTDEEFPVIIKRNLYLRLKEIMGEYVEKDIENLVIDASKTKKVVVKHYDKRSAAQKESSEKEFKGILIDASVGTIKFEGKSYLLDYIYSAGLGSVTGSGFGMLEII</sequence>
<dbReference type="RefSeq" id="WP_018449892.1">
    <property type="nucleotide sequence ID" value="NZ_AP019827.1"/>
</dbReference>
<dbReference type="PANTHER" id="PTHR36984:SF3">
    <property type="entry name" value="CRISPR-ASSOCIATED ENDORIBONUCLEASE CAS6"/>
    <property type="match status" value="1"/>
</dbReference>
<protein>
    <submittedName>
        <fullName evidence="3">CRISPR-associated protein Cas6</fullName>
    </submittedName>
</protein>
<keyword evidence="4" id="KW-1185">Reference proteome</keyword>
<dbReference type="InterPro" id="IPR010156">
    <property type="entry name" value="CRISPR-assoc_prot_Cas6"/>
</dbReference>
<accession>A0A510JNX0</accession>
<evidence type="ECO:0000313" key="4">
    <source>
        <dbReference type="Proteomes" id="UP000322617"/>
    </source>
</evidence>
<dbReference type="AlphaFoldDB" id="A0A510JNX0"/>
<dbReference type="Proteomes" id="UP000322617">
    <property type="component" value="Chromosome"/>
</dbReference>
<dbReference type="InterPro" id="IPR045747">
    <property type="entry name" value="CRISPR-assoc_prot_Cas6_N_sf"/>
</dbReference>